<proteinExistence type="predicted"/>
<dbReference type="Proteomes" id="UP000515312">
    <property type="component" value="Chromosome"/>
</dbReference>
<dbReference type="KEGG" id="adin:H7849_01750"/>
<keyword evidence="4" id="KW-1185">Reference proteome</keyword>
<dbReference type="AlphaFoldDB" id="A0A7G8BJN6"/>
<evidence type="ECO:0000313" key="3">
    <source>
        <dbReference type="EMBL" id="QNI32756.1"/>
    </source>
</evidence>
<accession>A0A7G8BJN6</accession>
<name>A0A7G8BJN6_9BACT</name>
<keyword evidence="2" id="KW-0732">Signal</keyword>
<feature type="chain" id="PRO_5028916515" evidence="2">
    <location>
        <begin position="24"/>
        <end position="150"/>
    </location>
</feature>
<organism evidence="3 4">
    <name type="scientific">Alloacidobacterium dinghuense</name>
    <dbReference type="NCBI Taxonomy" id="2763107"/>
    <lineage>
        <taxon>Bacteria</taxon>
        <taxon>Pseudomonadati</taxon>
        <taxon>Acidobacteriota</taxon>
        <taxon>Terriglobia</taxon>
        <taxon>Terriglobales</taxon>
        <taxon>Acidobacteriaceae</taxon>
        <taxon>Alloacidobacterium</taxon>
    </lineage>
</organism>
<evidence type="ECO:0000256" key="2">
    <source>
        <dbReference type="SAM" id="SignalP"/>
    </source>
</evidence>
<reference evidence="3 4" key="1">
    <citation type="submission" date="2020-08" db="EMBL/GenBank/DDBJ databases">
        <title>Edaphobacter telluris sp. nov. and Acidobacterium dinghuensis sp. nov., two acidobacteria isolated from forest soil.</title>
        <authorList>
            <person name="Fu J."/>
            <person name="Qiu L."/>
        </authorList>
    </citation>
    <scope>NUCLEOTIDE SEQUENCE [LARGE SCALE GENOMIC DNA]</scope>
    <source>
        <strain evidence="3">4Y35</strain>
    </source>
</reference>
<feature type="region of interest" description="Disordered" evidence="1">
    <location>
        <begin position="130"/>
        <end position="150"/>
    </location>
</feature>
<evidence type="ECO:0000313" key="4">
    <source>
        <dbReference type="Proteomes" id="UP000515312"/>
    </source>
</evidence>
<feature type="signal peptide" evidence="2">
    <location>
        <begin position="1"/>
        <end position="23"/>
    </location>
</feature>
<evidence type="ECO:0000256" key="1">
    <source>
        <dbReference type="SAM" id="MobiDB-lite"/>
    </source>
</evidence>
<gene>
    <name evidence="3" type="ORF">H7849_01750</name>
</gene>
<feature type="compositionally biased region" description="Polar residues" evidence="1">
    <location>
        <begin position="136"/>
        <end position="150"/>
    </location>
</feature>
<sequence length="150" mass="16432">MKKFTVTALLTLAGLVSAGSAFAQFKHEVRVYVPFEFSVGNKMLPAGNYVFDSESTPTADNHALLVRNIDHPQYHAMRLGDGGSWEQTPLYKADTERLVFDTYGGQYFLREVRGPVGILNLEFPTTKGEKAAERTTAASNATQTTIVAGQ</sequence>
<dbReference type="EMBL" id="CP060394">
    <property type="protein sequence ID" value="QNI32756.1"/>
    <property type="molecule type" value="Genomic_DNA"/>
</dbReference>
<protein>
    <submittedName>
        <fullName evidence="3">Uncharacterized protein</fullName>
    </submittedName>
</protein>
<dbReference type="RefSeq" id="WP_186743710.1">
    <property type="nucleotide sequence ID" value="NZ_CP060394.1"/>
</dbReference>